<organism evidence="2 3">
    <name type="scientific">Aquirufa novilacunae</name>
    <dbReference type="NCBI Taxonomy" id="3139305"/>
    <lineage>
        <taxon>Bacteria</taxon>
        <taxon>Pseudomonadati</taxon>
        <taxon>Bacteroidota</taxon>
        <taxon>Cytophagia</taxon>
        <taxon>Cytophagales</taxon>
        <taxon>Flectobacillaceae</taxon>
        <taxon>Aquirufa</taxon>
    </lineage>
</organism>
<dbReference type="CDD" id="cd00761">
    <property type="entry name" value="Glyco_tranf_GTA_type"/>
    <property type="match status" value="1"/>
</dbReference>
<feature type="domain" description="Glycosyltransferase 2-like" evidence="1">
    <location>
        <begin position="7"/>
        <end position="97"/>
    </location>
</feature>
<protein>
    <submittedName>
        <fullName evidence="2">Glycosyltransferase family 2 protein</fullName>
        <ecNumber evidence="2">2.4.-.-</ecNumber>
    </submittedName>
</protein>
<dbReference type="InterPro" id="IPR029044">
    <property type="entry name" value="Nucleotide-diphossugar_trans"/>
</dbReference>
<dbReference type="SUPFAM" id="SSF53448">
    <property type="entry name" value="Nucleotide-diphospho-sugar transferases"/>
    <property type="match status" value="1"/>
</dbReference>
<dbReference type="PANTHER" id="PTHR22916">
    <property type="entry name" value="GLYCOSYLTRANSFERASE"/>
    <property type="match status" value="1"/>
</dbReference>
<dbReference type="Pfam" id="PF00535">
    <property type="entry name" value="Glycos_transf_2"/>
    <property type="match status" value="1"/>
</dbReference>
<dbReference type="GO" id="GO:0016757">
    <property type="term" value="F:glycosyltransferase activity"/>
    <property type="evidence" value="ECO:0007669"/>
    <property type="project" value="UniProtKB-KW"/>
</dbReference>
<evidence type="ECO:0000259" key="1">
    <source>
        <dbReference type="Pfam" id="PF00535"/>
    </source>
</evidence>
<dbReference type="InterPro" id="IPR001173">
    <property type="entry name" value="Glyco_trans_2-like"/>
</dbReference>
<evidence type="ECO:0000313" key="2">
    <source>
        <dbReference type="EMBL" id="MFL0206204.1"/>
    </source>
</evidence>
<sequence length="269" mass="30833">MKNNFFSIIIPTYNRKHCIANSISSVISQTFKDVEIIVIDDASSDGTVDLINDFISGNNSIKYLRLEKNSGTNIAKNEGARIANGEYLVFLDSDDCLINNNSLFQINSKLAEFNFPSLAMFSCIDLDGKSLSNNPLFEGVLDFSSYFKGFIVGEYLPIVQSDIFKNHMFDSSIRGGEHLLWQKIVLNTNQILISSLVVRLYDNRGLDRMSHKNFIQIQRILDVYEKDIIINFNSYLKYNILGMLLTSLKIVFYKVQIFVFKLLRLFHED</sequence>
<dbReference type="Gene3D" id="3.90.550.10">
    <property type="entry name" value="Spore Coat Polysaccharide Biosynthesis Protein SpsA, Chain A"/>
    <property type="match status" value="1"/>
</dbReference>
<name>A0ABW8SV99_9BACT</name>
<dbReference type="PANTHER" id="PTHR22916:SF3">
    <property type="entry name" value="UDP-GLCNAC:BETAGAL BETA-1,3-N-ACETYLGLUCOSAMINYLTRANSFERASE-LIKE PROTEIN 1"/>
    <property type="match status" value="1"/>
</dbReference>
<dbReference type="RefSeq" id="WP_406777784.1">
    <property type="nucleotide sequence ID" value="NZ_JBEWZG010000002.1"/>
</dbReference>
<keyword evidence="2" id="KW-0328">Glycosyltransferase</keyword>
<dbReference type="EMBL" id="JBEWZG010000002">
    <property type="protein sequence ID" value="MFL0206204.1"/>
    <property type="molecule type" value="Genomic_DNA"/>
</dbReference>
<evidence type="ECO:0000313" key="3">
    <source>
        <dbReference type="Proteomes" id="UP001623559"/>
    </source>
</evidence>
<dbReference type="Proteomes" id="UP001623559">
    <property type="component" value="Unassembled WGS sequence"/>
</dbReference>
<accession>A0ABW8SV99</accession>
<keyword evidence="2" id="KW-0808">Transferase</keyword>
<gene>
    <name evidence="2" type="ORF">V7S74_05575</name>
</gene>
<proteinExistence type="predicted"/>
<dbReference type="EC" id="2.4.-.-" evidence="2"/>
<comment type="caution">
    <text evidence="2">The sequence shown here is derived from an EMBL/GenBank/DDBJ whole genome shotgun (WGS) entry which is preliminary data.</text>
</comment>
<reference evidence="2 3" key="1">
    <citation type="submission" date="2024-07" db="EMBL/GenBank/DDBJ databases">
        <authorList>
            <person name="Pitt A."/>
            <person name="Hahn M.W."/>
        </authorList>
    </citation>
    <scope>NUCLEOTIDE SEQUENCE [LARGE SCALE GENOMIC DNA]</scope>
    <source>
        <strain evidence="2 3">2-AUSEE-184A6</strain>
    </source>
</reference>